<accession>A0A8H7W7N9</accession>
<organism evidence="2 3">
    <name type="scientific">Cadophora malorum</name>
    <dbReference type="NCBI Taxonomy" id="108018"/>
    <lineage>
        <taxon>Eukaryota</taxon>
        <taxon>Fungi</taxon>
        <taxon>Dikarya</taxon>
        <taxon>Ascomycota</taxon>
        <taxon>Pezizomycotina</taxon>
        <taxon>Leotiomycetes</taxon>
        <taxon>Helotiales</taxon>
        <taxon>Ploettnerulaceae</taxon>
        <taxon>Cadophora</taxon>
    </lineage>
</organism>
<dbReference type="InterPro" id="IPR000182">
    <property type="entry name" value="GNAT_dom"/>
</dbReference>
<dbReference type="PROSITE" id="PS51186">
    <property type="entry name" value="GNAT"/>
    <property type="match status" value="1"/>
</dbReference>
<protein>
    <recommendedName>
        <fullName evidence="1">N-acetyltransferase domain-containing protein</fullName>
    </recommendedName>
</protein>
<feature type="domain" description="N-acetyltransferase" evidence="1">
    <location>
        <begin position="22"/>
        <end position="186"/>
    </location>
</feature>
<dbReference type="CDD" id="cd04301">
    <property type="entry name" value="NAT_SF"/>
    <property type="match status" value="1"/>
</dbReference>
<dbReference type="InterPro" id="IPR016181">
    <property type="entry name" value="Acyl_CoA_acyltransferase"/>
</dbReference>
<evidence type="ECO:0000313" key="2">
    <source>
        <dbReference type="EMBL" id="KAG4415348.1"/>
    </source>
</evidence>
<evidence type="ECO:0000313" key="3">
    <source>
        <dbReference type="Proteomes" id="UP000664132"/>
    </source>
</evidence>
<dbReference type="Proteomes" id="UP000664132">
    <property type="component" value="Unassembled WGS sequence"/>
</dbReference>
<dbReference type="InterPro" id="IPR053144">
    <property type="entry name" value="Acetyltransferase_Butenolide"/>
</dbReference>
<sequence>MAATIAALKSRTWTRENYFITTNSSLLSVSDVNTAFSTKEMYWATPLPDEVMRAFLDHNLCFGVFSLPSPPTTEEASSGKSMNPLPSDATFIGFGRLMTDFVTMAYLTDVFIQPAHQGKGLGRWMLSCIQESLESMPHLRGSMLYTGDWKRSVPLYEEMLGMSVLEGKRTEDGGGEGLASMLKTWKGSPLHEDNGVEIPKDH</sequence>
<dbReference type="AlphaFoldDB" id="A0A8H7W7N9"/>
<dbReference type="OrthoDB" id="10039976at2759"/>
<dbReference type="SUPFAM" id="SSF55729">
    <property type="entry name" value="Acyl-CoA N-acyltransferases (Nat)"/>
    <property type="match status" value="1"/>
</dbReference>
<dbReference type="Pfam" id="PF00583">
    <property type="entry name" value="Acetyltransf_1"/>
    <property type="match status" value="1"/>
</dbReference>
<keyword evidence="3" id="KW-1185">Reference proteome</keyword>
<comment type="caution">
    <text evidence="2">The sequence shown here is derived from an EMBL/GenBank/DDBJ whole genome shotgun (WGS) entry which is preliminary data.</text>
</comment>
<dbReference type="Gene3D" id="3.40.630.30">
    <property type="match status" value="1"/>
</dbReference>
<dbReference type="PANTHER" id="PTHR43233">
    <property type="entry name" value="FAMILY N-ACETYLTRANSFERASE, PUTATIVE (AFU_ORTHOLOGUE AFUA_6G03350)-RELATED"/>
    <property type="match status" value="1"/>
</dbReference>
<dbReference type="EMBL" id="JAFJYH010000225">
    <property type="protein sequence ID" value="KAG4415348.1"/>
    <property type="molecule type" value="Genomic_DNA"/>
</dbReference>
<proteinExistence type="predicted"/>
<name>A0A8H7W7N9_9HELO</name>
<gene>
    <name evidence="2" type="ORF">IFR04_011497</name>
</gene>
<dbReference type="PANTHER" id="PTHR43233:SF1">
    <property type="entry name" value="FAMILY N-ACETYLTRANSFERASE, PUTATIVE (AFU_ORTHOLOGUE AFUA_6G03350)-RELATED"/>
    <property type="match status" value="1"/>
</dbReference>
<dbReference type="GO" id="GO:0016747">
    <property type="term" value="F:acyltransferase activity, transferring groups other than amino-acyl groups"/>
    <property type="evidence" value="ECO:0007669"/>
    <property type="project" value="InterPro"/>
</dbReference>
<reference evidence="2" key="1">
    <citation type="submission" date="2021-02" db="EMBL/GenBank/DDBJ databases">
        <title>Genome sequence Cadophora malorum strain M34.</title>
        <authorList>
            <person name="Stefanovic E."/>
            <person name="Vu D."/>
            <person name="Scully C."/>
            <person name="Dijksterhuis J."/>
            <person name="Roader J."/>
            <person name="Houbraken J."/>
        </authorList>
    </citation>
    <scope>NUCLEOTIDE SEQUENCE</scope>
    <source>
        <strain evidence="2">M34</strain>
    </source>
</reference>
<evidence type="ECO:0000259" key="1">
    <source>
        <dbReference type="PROSITE" id="PS51186"/>
    </source>
</evidence>